<comment type="caution">
    <text evidence="3">The sequence shown here is derived from an EMBL/GenBank/DDBJ whole genome shotgun (WGS) entry which is preliminary data.</text>
</comment>
<accession>A0A9D1ETS3</accession>
<reference evidence="3" key="2">
    <citation type="journal article" date="2021" name="PeerJ">
        <title>Extensive microbial diversity within the chicken gut microbiome revealed by metagenomics and culture.</title>
        <authorList>
            <person name="Gilroy R."/>
            <person name="Ravi A."/>
            <person name="Getino M."/>
            <person name="Pursley I."/>
            <person name="Horton D.L."/>
            <person name="Alikhan N.F."/>
            <person name="Baker D."/>
            <person name="Gharbi K."/>
            <person name="Hall N."/>
            <person name="Watson M."/>
            <person name="Adriaenssens E.M."/>
            <person name="Foster-Nyarko E."/>
            <person name="Jarju S."/>
            <person name="Secka A."/>
            <person name="Antonio M."/>
            <person name="Oren A."/>
            <person name="Chaudhuri R.R."/>
            <person name="La Ragione R."/>
            <person name="Hildebrand F."/>
            <person name="Pallen M.J."/>
        </authorList>
    </citation>
    <scope>NUCLEOTIDE SEQUENCE</scope>
    <source>
        <strain evidence="3">CHK190-19873</strain>
    </source>
</reference>
<evidence type="ECO:0000256" key="2">
    <source>
        <dbReference type="SAM" id="SignalP"/>
    </source>
</evidence>
<protein>
    <submittedName>
        <fullName evidence="3">Uncharacterized protein</fullName>
    </submittedName>
</protein>
<feature type="chain" id="PRO_5038920275" evidence="2">
    <location>
        <begin position="28"/>
        <end position="263"/>
    </location>
</feature>
<name>A0A9D1ETS3_9FIRM</name>
<feature type="compositionally biased region" description="Polar residues" evidence="1">
    <location>
        <begin position="93"/>
        <end position="117"/>
    </location>
</feature>
<reference evidence="3" key="1">
    <citation type="submission" date="2020-10" db="EMBL/GenBank/DDBJ databases">
        <authorList>
            <person name="Gilroy R."/>
        </authorList>
    </citation>
    <scope>NUCLEOTIDE SEQUENCE</scope>
    <source>
        <strain evidence="3">CHK190-19873</strain>
    </source>
</reference>
<dbReference type="EMBL" id="DVIQ01000070">
    <property type="protein sequence ID" value="HIS32112.1"/>
    <property type="molecule type" value="Genomic_DNA"/>
</dbReference>
<feature type="signal peptide" evidence="2">
    <location>
        <begin position="1"/>
        <end position="27"/>
    </location>
</feature>
<sequence>MEVDFMKKRIYLLMLTALIGLSCCACGQDDTLQAELSSLPGVSLQLENIESQPTEQDDSTSAESSQAAAPTSQAEAETSAAPERPAPAEPKTPSASSTGTETKSNPPASTPNSTTSAAEPEQPTVPQPSSEPAPSKQPETPPASEPEETEEPSQPEQPQQPKSDYEYPFNIDQIRMDCIAIAQGYGLTLDTSLNKGNSSWANPVTASQNTQNDLLKRQLQESIMYYADDEYRESMGLSPLNLTIFNIYCEPAGNGAYTIYFLR</sequence>
<gene>
    <name evidence="3" type="ORF">IAB44_11290</name>
</gene>
<evidence type="ECO:0000256" key="1">
    <source>
        <dbReference type="SAM" id="MobiDB-lite"/>
    </source>
</evidence>
<organism evidence="3 4">
    <name type="scientific">Candidatus Limivivens intestinipullorum</name>
    <dbReference type="NCBI Taxonomy" id="2840858"/>
    <lineage>
        <taxon>Bacteria</taxon>
        <taxon>Bacillati</taxon>
        <taxon>Bacillota</taxon>
        <taxon>Clostridia</taxon>
        <taxon>Lachnospirales</taxon>
        <taxon>Lachnospiraceae</taxon>
        <taxon>Lachnospiraceae incertae sedis</taxon>
        <taxon>Candidatus Limivivens</taxon>
    </lineage>
</organism>
<dbReference type="PROSITE" id="PS51257">
    <property type="entry name" value="PROKAR_LIPOPROTEIN"/>
    <property type="match status" value="1"/>
</dbReference>
<feature type="compositionally biased region" description="Low complexity" evidence="1">
    <location>
        <begin position="74"/>
        <end position="83"/>
    </location>
</feature>
<feature type="compositionally biased region" description="Polar residues" evidence="1">
    <location>
        <begin position="61"/>
        <end position="73"/>
    </location>
</feature>
<feature type="region of interest" description="Disordered" evidence="1">
    <location>
        <begin position="50"/>
        <end position="165"/>
    </location>
</feature>
<dbReference type="Proteomes" id="UP000823935">
    <property type="component" value="Unassembled WGS sequence"/>
</dbReference>
<dbReference type="AlphaFoldDB" id="A0A9D1ETS3"/>
<evidence type="ECO:0000313" key="4">
    <source>
        <dbReference type="Proteomes" id="UP000823935"/>
    </source>
</evidence>
<proteinExistence type="predicted"/>
<keyword evidence="2" id="KW-0732">Signal</keyword>
<evidence type="ECO:0000313" key="3">
    <source>
        <dbReference type="EMBL" id="HIS32112.1"/>
    </source>
</evidence>